<dbReference type="Gene3D" id="3.40.50.2020">
    <property type="match status" value="1"/>
</dbReference>
<feature type="domain" description="Phosphoribosyltransferase" evidence="2">
    <location>
        <begin position="172"/>
        <end position="227"/>
    </location>
</feature>
<proteinExistence type="inferred from homology"/>
<evidence type="ECO:0000259" key="2">
    <source>
        <dbReference type="Pfam" id="PF00156"/>
    </source>
</evidence>
<accession>A0A6P1E867</accession>
<name>A0A6P1E867_LENHI</name>
<evidence type="ECO:0000313" key="3">
    <source>
        <dbReference type="EMBL" id="QHB52360.1"/>
    </source>
</evidence>
<dbReference type="PANTHER" id="PTHR47505">
    <property type="entry name" value="DNA UTILIZATION PROTEIN YHGH"/>
    <property type="match status" value="1"/>
</dbReference>
<dbReference type="Pfam" id="PF00156">
    <property type="entry name" value="Pribosyltran"/>
    <property type="match status" value="1"/>
</dbReference>
<gene>
    <name evidence="3" type="ORF">GQR93_09230</name>
</gene>
<dbReference type="Proteomes" id="UP000465035">
    <property type="component" value="Chromosome"/>
</dbReference>
<comment type="similarity">
    <text evidence="1">Belongs to the ComF/GntX family.</text>
</comment>
<dbReference type="PANTHER" id="PTHR47505:SF1">
    <property type="entry name" value="DNA UTILIZATION PROTEIN YHGH"/>
    <property type="match status" value="1"/>
</dbReference>
<dbReference type="EMBL" id="CP047121">
    <property type="protein sequence ID" value="QHB52360.1"/>
    <property type="molecule type" value="Genomic_DNA"/>
</dbReference>
<dbReference type="SUPFAM" id="SSF53271">
    <property type="entry name" value="PRTase-like"/>
    <property type="match status" value="1"/>
</dbReference>
<reference evidence="3 4" key="1">
    <citation type="submission" date="2019-12" db="EMBL/GenBank/DDBJ databases">
        <title>Lactobacillus hilgardii FLUB.</title>
        <authorList>
            <person name="Gustaw K."/>
        </authorList>
    </citation>
    <scope>NUCLEOTIDE SEQUENCE [LARGE SCALE GENOMIC DNA]</scope>
    <source>
        <strain evidence="3 4">FLUB</strain>
    </source>
</reference>
<dbReference type="CDD" id="cd06223">
    <property type="entry name" value="PRTases_typeI"/>
    <property type="match status" value="1"/>
</dbReference>
<evidence type="ECO:0000256" key="1">
    <source>
        <dbReference type="ARBA" id="ARBA00008007"/>
    </source>
</evidence>
<sequence length="229" mass="26725">MTCLLCQTVLSSELTLPKIFSFQRLNNSKVCRKCFNRFVKLSDMKTCRYCGRRIFGNLNDPCQDCIKWQHYFKKPFANRALFEYNDAMRAYMKQYKFLGDYRLRNVFNRLIVSELKAMRCPVVVIPVNESTLQERGFNQVLGLCEGIQPVNCLRTRQGKKESRQSEKNRLQRLNVNQPFELIDHESELIREKTIVVVDDVYTTGTTIRHAAGLLYRAGARCVKGFTLAR</sequence>
<dbReference type="InterPro" id="IPR051910">
    <property type="entry name" value="ComF/GntX_DNA_util-trans"/>
</dbReference>
<organism evidence="3 4">
    <name type="scientific">Lentilactobacillus hilgardii</name>
    <name type="common">Lactobacillus hilgardii</name>
    <dbReference type="NCBI Taxonomy" id="1588"/>
    <lineage>
        <taxon>Bacteria</taxon>
        <taxon>Bacillati</taxon>
        <taxon>Bacillota</taxon>
        <taxon>Bacilli</taxon>
        <taxon>Lactobacillales</taxon>
        <taxon>Lactobacillaceae</taxon>
        <taxon>Lentilactobacillus</taxon>
    </lineage>
</organism>
<dbReference type="InterPro" id="IPR000836">
    <property type="entry name" value="PRTase_dom"/>
</dbReference>
<dbReference type="InterPro" id="IPR029057">
    <property type="entry name" value="PRTase-like"/>
</dbReference>
<dbReference type="AlphaFoldDB" id="A0A6P1E867"/>
<protein>
    <submittedName>
        <fullName evidence="3">ComF family protein</fullName>
    </submittedName>
</protein>
<evidence type="ECO:0000313" key="4">
    <source>
        <dbReference type="Proteomes" id="UP000465035"/>
    </source>
</evidence>